<evidence type="ECO:0000313" key="2">
    <source>
        <dbReference type="Proteomes" id="UP000023755"/>
    </source>
</evidence>
<protein>
    <submittedName>
        <fullName evidence="1">Uncharacterized protein</fullName>
    </submittedName>
</protein>
<accession>X5GW45</accession>
<dbReference type="HOGENOM" id="CLU_3254665_0_0_5"/>
<proteinExistence type="predicted"/>
<organism evidence="1 2">
    <name type="scientific">Neorickettsia helminthoeca str. Oregon</name>
    <dbReference type="NCBI Taxonomy" id="1286528"/>
    <lineage>
        <taxon>Bacteria</taxon>
        <taxon>Pseudomonadati</taxon>
        <taxon>Pseudomonadota</taxon>
        <taxon>Alphaproteobacteria</taxon>
        <taxon>Rickettsiales</taxon>
        <taxon>Anaplasmataceae</taxon>
        <taxon>Neorickettsia</taxon>
    </lineage>
</organism>
<reference evidence="1 2" key="1">
    <citation type="submission" date="2014-03" db="EMBL/GenBank/DDBJ databases">
        <title>Sequencing and Comparison of Genomes and Transcriptome Profiles of Human Ehrlichiosis Agents.</title>
        <authorList>
            <person name="Lin M."/>
            <person name="Daugherty S.C."/>
            <person name="Nagaraj S."/>
            <person name="Cheng Z."/>
            <person name="Xiong Q."/>
            <person name="Lin F.-Y."/>
            <person name="Sengamalay N."/>
            <person name="Ott S."/>
            <person name="Godinez A."/>
            <person name="Tallon L.J."/>
            <person name="Sadzewicz L."/>
            <person name="Fraser C.M."/>
            <person name="Dunning Hotopp J.C."/>
            <person name="Rikihisa Y."/>
        </authorList>
    </citation>
    <scope>NUCLEOTIDE SEQUENCE [LARGE SCALE GENOMIC DNA]</scope>
    <source>
        <strain evidence="1 2">Oregon</strain>
    </source>
</reference>
<gene>
    <name evidence="1" type="ORF">NHE_0345</name>
</gene>
<evidence type="ECO:0000313" key="1">
    <source>
        <dbReference type="EMBL" id="AHX11297.1"/>
    </source>
</evidence>
<dbReference type="Proteomes" id="UP000023755">
    <property type="component" value="Chromosome"/>
</dbReference>
<dbReference type="EMBL" id="CP007481">
    <property type="protein sequence ID" value="AHX11297.1"/>
    <property type="molecule type" value="Genomic_DNA"/>
</dbReference>
<keyword evidence="2" id="KW-1185">Reference proteome</keyword>
<dbReference type="AlphaFoldDB" id="X5GW45"/>
<dbReference type="KEGG" id="nhm:NHE_0345"/>
<name>X5GW45_9RICK</name>
<sequence>MAMRVKNHAEQLEKYNLRCKIELTSLKNHSIRRRSPPDSEIQ</sequence>